<feature type="transmembrane region" description="Helical" evidence="1">
    <location>
        <begin position="39"/>
        <end position="60"/>
    </location>
</feature>
<reference evidence="2 3" key="1">
    <citation type="submission" date="2023-11" db="EMBL/GenBank/DDBJ databases">
        <title>Novel species in genus Nocardioides.</title>
        <authorList>
            <person name="Zhou H."/>
        </authorList>
    </citation>
    <scope>NUCLEOTIDE SEQUENCE [LARGE SCALE GENOMIC DNA]</scope>
    <source>
        <strain evidence="2 3">S-58</strain>
    </source>
</reference>
<accession>A0ABU5K5S6</accession>
<comment type="caution">
    <text evidence="2">The sequence shown here is derived from an EMBL/GenBank/DDBJ whole genome shotgun (WGS) entry which is preliminary data.</text>
</comment>
<feature type="transmembrane region" description="Helical" evidence="1">
    <location>
        <begin position="67"/>
        <end position="89"/>
    </location>
</feature>
<protein>
    <submittedName>
        <fullName evidence="2">Uncharacterized protein</fullName>
    </submittedName>
</protein>
<keyword evidence="3" id="KW-1185">Reference proteome</keyword>
<dbReference type="Proteomes" id="UP001291999">
    <property type="component" value="Unassembled WGS sequence"/>
</dbReference>
<evidence type="ECO:0000256" key="1">
    <source>
        <dbReference type="SAM" id="Phobius"/>
    </source>
</evidence>
<keyword evidence="1" id="KW-0472">Membrane</keyword>
<feature type="transmembrane region" description="Helical" evidence="1">
    <location>
        <begin position="7"/>
        <end position="27"/>
    </location>
</feature>
<dbReference type="EMBL" id="JAXQPW010000001">
    <property type="protein sequence ID" value="MDZ5660251.1"/>
    <property type="molecule type" value="Genomic_DNA"/>
</dbReference>
<proteinExistence type="predicted"/>
<gene>
    <name evidence="2" type="ORF">SFC79_00625</name>
</gene>
<evidence type="ECO:0000313" key="3">
    <source>
        <dbReference type="Proteomes" id="UP001291999"/>
    </source>
</evidence>
<sequence>MKVVAMSARIVASAVGALVVVPVTVLLLLEGEVAGSWTWLPLCVVLVAGLSGCIATGLWWPHRRMRVLAGVVAFAWATVALSVAFWPMVATRAEVRAAFDRVDYGGGIGDPTIFELGPAWCAPGFTSVLGCPRMSVDYLVDEGGGDDVLRALEEAGFDRVGEPQQREIEGFDFPGSRSAALGTRHWLVGDGVRVEVTILSEREHAGPVPGLDKATMFVPTSTERVSLELSDAENSARLEIPDDLGFWSPHAPLDELQPPAGW</sequence>
<name>A0ABU5K5S6_9ACTN</name>
<organism evidence="2 3">
    <name type="scientific">Nocardioides renjunii</name>
    <dbReference type="NCBI Taxonomy" id="3095075"/>
    <lineage>
        <taxon>Bacteria</taxon>
        <taxon>Bacillati</taxon>
        <taxon>Actinomycetota</taxon>
        <taxon>Actinomycetes</taxon>
        <taxon>Propionibacteriales</taxon>
        <taxon>Nocardioidaceae</taxon>
        <taxon>Nocardioides</taxon>
    </lineage>
</organism>
<evidence type="ECO:0000313" key="2">
    <source>
        <dbReference type="EMBL" id="MDZ5660251.1"/>
    </source>
</evidence>
<dbReference type="RefSeq" id="WP_322422852.1">
    <property type="nucleotide sequence ID" value="NZ_CP141058.1"/>
</dbReference>
<keyword evidence="1" id="KW-1133">Transmembrane helix</keyword>
<keyword evidence="1" id="KW-0812">Transmembrane</keyword>